<proteinExistence type="inferred from homology"/>
<dbReference type="InterPro" id="IPR006015">
    <property type="entry name" value="Universal_stress_UspA"/>
</dbReference>
<evidence type="ECO:0000259" key="2">
    <source>
        <dbReference type="Pfam" id="PF00582"/>
    </source>
</evidence>
<dbReference type="PANTHER" id="PTHR46268">
    <property type="entry name" value="STRESS RESPONSE PROTEIN NHAX"/>
    <property type="match status" value="1"/>
</dbReference>
<sequence>MKTILLPTDFSDYSRNAISYALQLYKKEACHFQLLHVYKVRDYEESSRLTPKPAPGVLEKARERINIELKQLVEDLKNKSPNKDQGFGFTSANKPLVPAVREAILKYKADLVVIGTHGHTGDTEVVYGSNTVNLMEEIKRCPILAIPGHVQFHSLKEIVLAHGFKSELIPKDLNFLVQLSQNFDAPIRILHIMEEGGLNDRQKENREWILEHLREQQADHSFHSLEFLNIPLGIYAFTESRGSDLIAFINKKHSLLENLLFDPLYKNLAHFSKVPVLILHQPDEK</sequence>
<reference evidence="3 4" key="1">
    <citation type="submission" date="2016-10" db="EMBL/GenBank/DDBJ databases">
        <authorList>
            <person name="de Groot N.N."/>
        </authorList>
    </citation>
    <scope>NUCLEOTIDE SEQUENCE [LARGE SCALE GENOMIC DNA]</scope>
    <source>
        <strain evidence="3 4">DSM 23553</strain>
    </source>
</reference>
<accession>A0A1H5MZL3</accession>
<evidence type="ECO:0000313" key="3">
    <source>
        <dbReference type="EMBL" id="SEE94630.1"/>
    </source>
</evidence>
<dbReference type="Proteomes" id="UP000199448">
    <property type="component" value="Unassembled WGS sequence"/>
</dbReference>
<dbReference type="STRING" id="390640.SAMN04488034_103214"/>
<dbReference type="CDD" id="cd00293">
    <property type="entry name" value="USP-like"/>
    <property type="match status" value="1"/>
</dbReference>
<dbReference type="Gene3D" id="3.40.50.620">
    <property type="entry name" value="HUPs"/>
    <property type="match status" value="2"/>
</dbReference>
<feature type="domain" description="UspA" evidence="2">
    <location>
        <begin position="1"/>
        <end position="146"/>
    </location>
</feature>
<dbReference type="RefSeq" id="WP_093113155.1">
    <property type="nucleotide sequence ID" value="NZ_FNGG01000003.1"/>
</dbReference>
<evidence type="ECO:0000313" key="4">
    <source>
        <dbReference type="Proteomes" id="UP000199448"/>
    </source>
</evidence>
<dbReference type="EMBL" id="FNUG01000003">
    <property type="protein sequence ID" value="SEE94630.1"/>
    <property type="molecule type" value="Genomic_DNA"/>
</dbReference>
<organism evidence="3 4">
    <name type="scientific">Salinimicrobium catena</name>
    <dbReference type="NCBI Taxonomy" id="390640"/>
    <lineage>
        <taxon>Bacteria</taxon>
        <taxon>Pseudomonadati</taxon>
        <taxon>Bacteroidota</taxon>
        <taxon>Flavobacteriia</taxon>
        <taxon>Flavobacteriales</taxon>
        <taxon>Flavobacteriaceae</taxon>
        <taxon>Salinimicrobium</taxon>
    </lineage>
</organism>
<gene>
    <name evidence="3" type="ORF">SAMN04488034_103214</name>
</gene>
<dbReference type="AlphaFoldDB" id="A0A1H5MZL3"/>
<comment type="similarity">
    <text evidence="1">Belongs to the universal stress protein A family.</text>
</comment>
<dbReference type="SUPFAM" id="SSF52402">
    <property type="entry name" value="Adenine nucleotide alpha hydrolases-like"/>
    <property type="match status" value="2"/>
</dbReference>
<dbReference type="OrthoDB" id="9788959at2"/>
<dbReference type="Pfam" id="PF00582">
    <property type="entry name" value="Usp"/>
    <property type="match status" value="1"/>
</dbReference>
<dbReference type="PANTHER" id="PTHR46268:SF6">
    <property type="entry name" value="UNIVERSAL STRESS PROTEIN UP12"/>
    <property type="match status" value="1"/>
</dbReference>
<keyword evidence="4" id="KW-1185">Reference proteome</keyword>
<name>A0A1H5MZL3_9FLAO</name>
<dbReference type="InterPro" id="IPR006016">
    <property type="entry name" value="UspA"/>
</dbReference>
<dbReference type="InterPro" id="IPR014729">
    <property type="entry name" value="Rossmann-like_a/b/a_fold"/>
</dbReference>
<evidence type="ECO:0000256" key="1">
    <source>
        <dbReference type="ARBA" id="ARBA00008791"/>
    </source>
</evidence>
<protein>
    <submittedName>
        <fullName evidence="3">Nucleotide-binding universal stress protein, UspA family</fullName>
    </submittedName>
</protein>
<dbReference type="PRINTS" id="PR01438">
    <property type="entry name" value="UNVRSLSTRESS"/>
</dbReference>